<dbReference type="Proteomes" id="UP001457898">
    <property type="component" value="Unassembled WGS sequence"/>
</dbReference>
<proteinExistence type="predicted"/>
<organism evidence="1 2">
    <name type="scientific">Blautia caccae</name>
    <dbReference type="NCBI Taxonomy" id="3133175"/>
    <lineage>
        <taxon>Bacteria</taxon>
        <taxon>Bacillati</taxon>
        <taxon>Bacillota</taxon>
        <taxon>Clostridia</taxon>
        <taxon>Lachnospirales</taxon>
        <taxon>Lachnospiraceae</taxon>
        <taxon>Blautia</taxon>
    </lineage>
</organism>
<dbReference type="EMBL" id="JBBMFP010000002">
    <property type="protein sequence ID" value="MEQ2429981.1"/>
    <property type="molecule type" value="Genomic_DNA"/>
</dbReference>
<gene>
    <name evidence="1" type="ORF">WMO65_03100</name>
</gene>
<accession>A0ABV1DHY3</accession>
<sequence>MVKSFPLSPFQSVAVLDHAPVAELVSSVDDRSLLYANRLAKGQCLC</sequence>
<name>A0ABV1DHY3_9FIRM</name>
<keyword evidence="2" id="KW-1185">Reference proteome</keyword>
<dbReference type="RefSeq" id="WP_187370507.1">
    <property type="nucleotide sequence ID" value="NZ_JBBMFP010000002.1"/>
</dbReference>
<evidence type="ECO:0000313" key="1">
    <source>
        <dbReference type="EMBL" id="MEQ2429981.1"/>
    </source>
</evidence>
<comment type="caution">
    <text evidence="1">The sequence shown here is derived from an EMBL/GenBank/DDBJ whole genome shotgun (WGS) entry which is preliminary data.</text>
</comment>
<protein>
    <submittedName>
        <fullName evidence="1">Uncharacterized protein</fullName>
    </submittedName>
</protein>
<evidence type="ECO:0000313" key="2">
    <source>
        <dbReference type="Proteomes" id="UP001457898"/>
    </source>
</evidence>
<reference evidence="1 2" key="1">
    <citation type="submission" date="2024-03" db="EMBL/GenBank/DDBJ databases">
        <title>Human intestinal bacterial collection.</title>
        <authorList>
            <person name="Pauvert C."/>
            <person name="Hitch T.C.A."/>
            <person name="Clavel T."/>
        </authorList>
    </citation>
    <scope>NUCLEOTIDE SEQUENCE [LARGE SCALE GENOMIC DNA]</scope>
    <source>
        <strain evidence="1 2">CLA-SR-H028</strain>
    </source>
</reference>